<name>A0A1J5R572_9ZZZZ</name>
<protein>
    <recommendedName>
        <fullName evidence="2">Adhesin</fullName>
    </recommendedName>
</protein>
<accession>A0A1J5R572</accession>
<gene>
    <name evidence="1" type="ORF">GALL_269330</name>
</gene>
<dbReference type="EMBL" id="MLJW01000268">
    <property type="protein sequence ID" value="OIQ91136.1"/>
    <property type="molecule type" value="Genomic_DNA"/>
</dbReference>
<comment type="caution">
    <text evidence="1">The sequence shown here is derived from an EMBL/GenBank/DDBJ whole genome shotgun (WGS) entry which is preliminary data.</text>
</comment>
<sequence>MKLQFKNTPIALAVAAMFLSPVAFASGNNDGGPDGGNYHDPVSIKKDISVKQDVTTKGTVNVDGAIYVDASSMAVVNDGQVSTDNEVSNTQVTNSATVGANVLTNASGNIGVNVTAGDNNQQANSAALSAADASFVFGSSDAEVFAQQAAMHNSTSNDGNTNTASLGGTSLQNASGNIGVNISAGNSNQQKNDLAASVAVARMATATVKADQMNGANNTTNSPIHTETVEYRNVSLALNAGGTYGGSGSGTYSGGSTSGQSYQANNIYPDMWTGNVHPAGSQTGHFDLDGQAQGAVNNPIRGNDSAGTPIGGLAFDNTGSYSGGSLGFSNSGDVALSGTVTGQVPVVVAVNLVTTNTASLADNTLAGASGNIGVNIAAGTNNQQFNGLAISATQAGTGTGGGSGGEPLVLH</sequence>
<organism evidence="1">
    <name type="scientific">mine drainage metagenome</name>
    <dbReference type="NCBI Taxonomy" id="410659"/>
    <lineage>
        <taxon>unclassified sequences</taxon>
        <taxon>metagenomes</taxon>
        <taxon>ecological metagenomes</taxon>
    </lineage>
</organism>
<evidence type="ECO:0008006" key="2">
    <source>
        <dbReference type="Google" id="ProtNLM"/>
    </source>
</evidence>
<reference evidence="1" key="1">
    <citation type="submission" date="2016-10" db="EMBL/GenBank/DDBJ databases">
        <title>Sequence of Gallionella enrichment culture.</title>
        <authorList>
            <person name="Poehlein A."/>
            <person name="Muehling M."/>
            <person name="Daniel R."/>
        </authorList>
    </citation>
    <scope>NUCLEOTIDE SEQUENCE</scope>
</reference>
<dbReference type="AlphaFoldDB" id="A0A1J5R572"/>
<evidence type="ECO:0000313" key="1">
    <source>
        <dbReference type="EMBL" id="OIQ91136.1"/>
    </source>
</evidence>
<proteinExistence type="predicted"/>